<proteinExistence type="predicted"/>
<gene>
    <name evidence="2" type="ORF">SEP1_108A</name>
</gene>
<keyword evidence="1" id="KW-0472">Membrane</keyword>
<accession>W5R8V0</accession>
<name>W5R8V0_9CAUD</name>
<keyword evidence="3" id="KW-1185">Reference proteome</keyword>
<evidence type="ECO:0000313" key="2">
    <source>
        <dbReference type="EMBL" id="AGR48233.1"/>
    </source>
</evidence>
<dbReference type="Proteomes" id="UP000226269">
    <property type="component" value="Segment"/>
</dbReference>
<dbReference type="EMBL" id="KF021268">
    <property type="protein sequence ID" value="AGR48233.1"/>
    <property type="molecule type" value="Genomic_DNA"/>
</dbReference>
<reference evidence="2 3" key="1">
    <citation type="journal article" date="2014" name="J. Gen. Virol.">
        <title>Isolation and characterization of a new Staphylococcus epidermidis broad-spectrum bacteriophage.</title>
        <authorList>
            <person name="Melo L.D."/>
            <person name="Sillankorva S."/>
            <person name="Ackermann H.W."/>
            <person name="Kropinski A.M."/>
            <person name="Azeredo J."/>
            <person name="Cerca N."/>
        </authorList>
    </citation>
    <scope>NUCLEOTIDE SEQUENCE [LARGE SCALE GENOMIC DNA]</scope>
</reference>
<protein>
    <submittedName>
        <fullName evidence="2">Putative membrane protein</fullName>
    </submittedName>
</protein>
<keyword evidence="1" id="KW-1133">Transmembrane helix</keyword>
<feature type="transmembrane region" description="Helical" evidence="1">
    <location>
        <begin position="82"/>
        <end position="101"/>
    </location>
</feature>
<organism evidence="2 3">
    <name type="scientific">Staphylococcus phage phiIBB-SEP1</name>
    <dbReference type="NCBI Taxonomy" id="1340769"/>
    <lineage>
        <taxon>Viruses</taxon>
        <taxon>Duplodnaviria</taxon>
        <taxon>Heunggongvirae</taxon>
        <taxon>Uroviricota</taxon>
        <taxon>Caudoviricetes</taxon>
        <taxon>Herelleviridae</taxon>
        <taxon>Twortvirinae</taxon>
        <taxon>Sepunavirus</taxon>
        <taxon>Sepunavirus SEP1</taxon>
    </lineage>
</organism>
<evidence type="ECO:0000313" key="3">
    <source>
        <dbReference type="Proteomes" id="UP000226269"/>
    </source>
</evidence>
<keyword evidence="1" id="KW-0812">Transmembrane</keyword>
<feature type="transmembrane region" description="Helical" evidence="1">
    <location>
        <begin position="58"/>
        <end position="75"/>
    </location>
</feature>
<feature type="transmembrane region" description="Helical" evidence="1">
    <location>
        <begin position="12"/>
        <end position="38"/>
    </location>
</feature>
<evidence type="ECO:0000256" key="1">
    <source>
        <dbReference type="SAM" id="Phobius"/>
    </source>
</evidence>
<feature type="transmembrane region" description="Helical" evidence="1">
    <location>
        <begin position="107"/>
        <end position="126"/>
    </location>
</feature>
<sequence length="131" mass="15085">MKFINRLIKNLWEYLFLPIGVISIFSAIIGMVVCIAILPNLFLNHFNIQSHLLDILSLLWFSSVLGIFIILIYFNQEEKVKWYILLLHGILLGCLISIMILCINYPILILYVVLTVIVIGVIVIIIKTIKE</sequence>